<sequence>MVHDPVNRSQYTQQSQTLLASRAAFLGADCRLHMQKRVAVTLSSSPVFRNHLPRTRVSMRREHAKHSDSLSMRYMHGKARRIPLGLRTHTSQRGIRRRSQPVVISKTGLDKTLRRVDCATRAGVSEDCRTRCGGCAAARNCRFISPTIRACRL</sequence>
<evidence type="ECO:0000313" key="1">
    <source>
        <dbReference type="EMBL" id="KJA28147.1"/>
    </source>
</evidence>
<accession>A0A0D2LKC3</accession>
<gene>
    <name evidence="1" type="ORF">HYPSUDRAFT_34505</name>
</gene>
<name>A0A0D2LKC3_HYPSF</name>
<organism evidence="1 2">
    <name type="scientific">Hypholoma sublateritium (strain FD-334 SS-4)</name>
    <dbReference type="NCBI Taxonomy" id="945553"/>
    <lineage>
        <taxon>Eukaryota</taxon>
        <taxon>Fungi</taxon>
        <taxon>Dikarya</taxon>
        <taxon>Basidiomycota</taxon>
        <taxon>Agaricomycotina</taxon>
        <taxon>Agaricomycetes</taxon>
        <taxon>Agaricomycetidae</taxon>
        <taxon>Agaricales</taxon>
        <taxon>Agaricineae</taxon>
        <taxon>Strophariaceae</taxon>
        <taxon>Hypholoma</taxon>
    </lineage>
</organism>
<reference evidence="2" key="1">
    <citation type="submission" date="2014-04" db="EMBL/GenBank/DDBJ databases">
        <title>Evolutionary Origins and Diversification of the Mycorrhizal Mutualists.</title>
        <authorList>
            <consortium name="DOE Joint Genome Institute"/>
            <consortium name="Mycorrhizal Genomics Consortium"/>
            <person name="Kohler A."/>
            <person name="Kuo A."/>
            <person name="Nagy L.G."/>
            <person name="Floudas D."/>
            <person name="Copeland A."/>
            <person name="Barry K.W."/>
            <person name="Cichocki N."/>
            <person name="Veneault-Fourrey C."/>
            <person name="LaButti K."/>
            <person name="Lindquist E.A."/>
            <person name="Lipzen A."/>
            <person name="Lundell T."/>
            <person name="Morin E."/>
            <person name="Murat C."/>
            <person name="Riley R."/>
            <person name="Ohm R."/>
            <person name="Sun H."/>
            <person name="Tunlid A."/>
            <person name="Henrissat B."/>
            <person name="Grigoriev I.V."/>
            <person name="Hibbett D.S."/>
            <person name="Martin F."/>
        </authorList>
    </citation>
    <scope>NUCLEOTIDE SEQUENCE [LARGE SCALE GENOMIC DNA]</scope>
    <source>
        <strain evidence="2">FD-334 SS-4</strain>
    </source>
</reference>
<keyword evidence="2" id="KW-1185">Reference proteome</keyword>
<dbReference type="EMBL" id="KN817522">
    <property type="protein sequence ID" value="KJA28147.1"/>
    <property type="molecule type" value="Genomic_DNA"/>
</dbReference>
<dbReference type="Proteomes" id="UP000054270">
    <property type="component" value="Unassembled WGS sequence"/>
</dbReference>
<protein>
    <submittedName>
        <fullName evidence="1">Uncharacterized protein</fullName>
    </submittedName>
</protein>
<dbReference type="AlphaFoldDB" id="A0A0D2LKC3"/>
<evidence type="ECO:0000313" key="2">
    <source>
        <dbReference type="Proteomes" id="UP000054270"/>
    </source>
</evidence>
<proteinExistence type="predicted"/>